<sequence>MSFSLDLLMEECIHSCQTYMLPKRCGAVLPVLEVL</sequence>
<name>A0A0A9BHD5_ARUDO</name>
<proteinExistence type="predicted"/>
<organism evidence="1">
    <name type="scientific">Arundo donax</name>
    <name type="common">Giant reed</name>
    <name type="synonym">Donax arundinaceus</name>
    <dbReference type="NCBI Taxonomy" id="35708"/>
    <lineage>
        <taxon>Eukaryota</taxon>
        <taxon>Viridiplantae</taxon>
        <taxon>Streptophyta</taxon>
        <taxon>Embryophyta</taxon>
        <taxon>Tracheophyta</taxon>
        <taxon>Spermatophyta</taxon>
        <taxon>Magnoliopsida</taxon>
        <taxon>Liliopsida</taxon>
        <taxon>Poales</taxon>
        <taxon>Poaceae</taxon>
        <taxon>PACMAD clade</taxon>
        <taxon>Arundinoideae</taxon>
        <taxon>Arundineae</taxon>
        <taxon>Arundo</taxon>
    </lineage>
</organism>
<reference evidence="1" key="1">
    <citation type="submission" date="2014-09" db="EMBL/GenBank/DDBJ databases">
        <authorList>
            <person name="Magalhaes I.L.F."/>
            <person name="Oliveira U."/>
            <person name="Santos F.R."/>
            <person name="Vidigal T.H.D.A."/>
            <person name="Brescovit A.D."/>
            <person name="Santos A.J."/>
        </authorList>
    </citation>
    <scope>NUCLEOTIDE SEQUENCE</scope>
    <source>
        <tissue evidence="1">Shoot tissue taken approximately 20 cm above the soil surface</tissue>
    </source>
</reference>
<reference evidence="1" key="2">
    <citation type="journal article" date="2015" name="Data Brief">
        <title>Shoot transcriptome of the giant reed, Arundo donax.</title>
        <authorList>
            <person name="Barrero R.A."/>
            <person name="Guerrero F.D."/>
            <person name="Moolhuijzen P."/>
            <person name="Goolsby J.A."/>
            <person name="Tidwell J."/>
            <person name="Bellgard S.E."/>
            <person name="Bellgard M.I."/>
        </authorList>
    </citation>
    <scope>NUCLEOTIDE SEQUENCE</scope>
    <source>
        <tissue evidence="1">Shoot tissue taken approximately 20 cm above the soil surface</tissue>
    </source>
</reference>
<evidence type="ECO:0000313" key="1">
    <source>
        <dbReference type="EMBL" id="JAD60595.1"/>
    </source>
</evidence>
<dbReference type="EMBL" id="GBRH01237300">
    <property type="protein sequence ID" value="JAD60595.1"/>
    <property type="molecule type" value="Transcribed_RNA"/>
</dbReference>
<protein>
    <submittedName>
        <fullName evidence="1">Uncharacterized protein</fullName>
    </submittedName>
</protein>
<dbReference type="AlphaFoldDB" id="A0A0A9BHD5"/>
<accession>A0A0A9BHD5</accession>